<organism evidence="1 2">
    <name type="scientific">Spirosoma linguale (strain ATCC 33905 / DSM 74 / LMG 10896 / Claus 1)</name>
    <dbReference type="NCBI Taxonomy" id="504472"/>
    <lineage>
        <taxon>Bacteria</taxon>
        <taxon>Pseudomonadati</taxon>
        <taxon>Bacteroidota</taxon>
        <taxon>Cytophagia</taxon>
        <taxon>Cytophagales</taxon>
        <taxon>Cytophagaceae</taxon>
        <taxon>Spirosoma</taxon>
    </lineage>
</organism>
<keyword evidence="2" id="KW-1185">Reference proteome</keyword>
<geneLocation type="plasmid" evidence="1 2">
    <name>pSLIN01</name>
</geneLocation>
<protein>
    <submittedName>
        <fullName evidence="1">Uncharacterized protein</fullName>
    </submittedName>
</protein>
<dbReference type="Proteomes" id="UP000002028">
    <property type="component" value="Plasmid pSLIN01"/>
</dbReference>
<sequence length="121" mass="13385">MKNMKPDEKIVKDYQVGDIVRTTESFGPNPAGSLAMVYETYPDNDVKVPEVISIILTNGHDIGSFNHTEQTESLTWLGNVDIAYVYSSPSQLMADYRDGYFNQAFAEAQVISEQVGVSSVV</sequence>
<keyword evidence="1" id="KW-0614">Plasmid</keyword>
<gene>
    <name evidence="1" type="ordered locus">Slin_6690</name>
</gene>
<proteinExistence type="predicted"/>
<evidence type="ECO:0000313" key="1">
    <source>
        <dbReference type="EMBL" id="ADB42646.1"/>
    </source>
</evidence>
<accession>D2QV14</accession>
<dbReference type="AlphaFoldDB" id="D2QV14"/>
<dbReference type="KEGG" id="sli:Slin_6690"/>
<name>D2QV14_SPILD</name>
<reference evidence="1 2" key="1">
    <citation type="journal article" date="2010" name="Stand. Genomic Sci.">
        <title>Complete genome sequence of Spirosoma linguale type strain (1).</title>
        <authorList>
            <person name="Lail K."/>
            <person name="Sikorski J."/>
            <person name="Saunders E."/>
            <person name="Lapidus A."/>
            <person name="Glavina Del Rio T."/>
            <person name="Copeland A."/>
            <person name="Tice H."/>
            <person name="Cheng J.-F."/>
            <person name="Lucas S."/>
            <person name="Nolan M."/>
            <person name="Bruce D."/>
            <person name="Goodwin L."/>
            <person name="Pitluck S."/>
            <person name="Ivanova N."/>
            <person name="Mavromatis K."/>
            <person name="Ovchinnikova G."/>
            <person name="Pati A."/>
            <person name="Chen A."/>
            <person name="Palaniappan K."/>
            <person name="Land M."/>
            <person name="Hauser L."/>
            <person name="Chang Y.-J."/>
            <person name="Jeffries C.D."/>
            <person name="Chain P."/>
            <person name="Brettin T."/>
            <person name="Detter J.C."/>
            <person name="Schuetze A."/>
            <person name="Rohde M."/>
            <person name="Tindall B.J."/>
            <person name="Goeker M."/>
            <person name="Bristow J."/>
            <person name="Eisen J.A."/>
            <person name="Markowitz V."/>
            <person name="Hugenholtz P."/>
            <person name="Kyrpides N.C."/>
            <person name="Klenk H.-P."/>
            <person name="Chen F."/>
        </authorList>
    </citation>
    <scope>NUCLEOTIDE SEQUENCE [LARGE SCALE GENOMIC DNA]</scope>
    <source>
        <strain evidence="2">ATCC 33905 / DSM 74 / LMG 10896 / Claus 1</strain>
    </source>
</reference>
<dbReference type="HOGENOM" id="CLU_2036575_0_0_10"/>
<evidence type="ECO:0000313" key="2">
    <source>
        <dbReference type="Proteomes" id="UP000002028"/>
    </source>
</evidence>
<dbReference type="EMBL" id="CP001770">
    <property type="protein sequence ID" value="ADB42646.1"/>
    <property type="molecule type" value="Genomic_DNA"/>
</dbReference>